<feature type="compositionally biased region" description="Basic residues" evidence="1">
    <location>
        <begin position="1"/>
        <end position="10"/>
    </location>
</feature>
<feature type="region of interest" description="Disordered" evidence="1">
    <location>
        <begin position="1"/>
        <end position="25"/>
    </location>
</feature>
<gene>
    <name evidence="2" type="ORF">PXEA_LOCUS6315</name>
</gene>
<proteinExistence type="predicted"/>
<evidence type="ECO:0000313" key="3">
    <source>
        <dbReference type="Proteomes" id="UP000784294"/>
    </source>
</evidence>
<protein>
    <recommendedName>
        <fullName evidence="4">Fibronectin type-III domain-containing protein</fullName>
    </recommendedName>
</protein>
<dbReference type="SUPFAM" id="SSF49265">
    <property type="entry name" value="Fibronectin type III"/>
    <property type="match status" value="1"/>
</dbReference>
<accession>A0A448WJ22</accession>
<name>A0A448WJ22_9PLAT</name>
<dbReference type="InterPro" id="IPR036116">
    <property type="entry name" value="FN3_sf"/>
</dbReference>
<organism evidence="2 3">
    <name type="scientific">Protopolystoma xenopodis</name>
    <dbReference type="NCBI Taxonomy" id="117903"/>
    <lineage>
        <taxon>Eukaryota</taxon>
        <taxon>Metazoa</taxon>
        <taxon>Spiralia</taxon>
        <taxon>Lophotrochozoa</taxon>
        <taxon>Platyhelminthes</taxon>
        <taxon>Monogenea</taxon>
        <taxon>Polyopisthocotylea</taxon>
        <taxon>Polystomatidea</taxon>
        <taxon>Polystomatidae</taxon>
        <taxon>Protopolystoma</taxon>
    </lineage>
</organism>
<reference evidence="2" key="1">
    <citation type="submission" date="2018-11" db="EMBL/GenBank/DDBJ databases">
        <authorList>
            <consortium name="Pathogen Informatics"/>
        </authorList>
    </citation>
    <scope>NUCLEOTIDE SEQUENCE</scope>
</reference>
<dbReference type="Gene3D" id="2.60.40.10">
    <property type="entry name" value="Immunoglobulins"/>
    <property type="match status" value="1"/>
</dbReference>
<dbReference type="EMBL" id="CAAALY010016141">
    <property type="protein sequence ID" value="VEL12875.1"/>
    <property type="molecule type" value="Genomic_DNA"/>
</dbReference>
<keyword evidence="3" id="KW-1185">Reference proteome</keyword>
<dbReference type="Proteomes" id="UP000784294">
    <property type="component" value="Unassembled WGS sequence"/>
</dbReference>
<sequence length="87" mass="9269">MESRATKYRRFSLQTQSSLNPEPASPISVVVSGSENMLNLTGLMRGTEYNVTVTAEGKPDPITGAIVGYGQPASILISLIPTGKRLC</sequence>
<dbReference type="InterPro" id="IPR013783">
    <property type="entry name" value="Ig-like_fold"/>
</dbReference>
<evidence type="ECO:0000256" key="1">
    <source>
        <dbReference type="SAM" id="MobiDB-lite"/>
    </source>
</evidence>
<evidence type="ECO:0000313" key="2">
    <source>
        <dbReference type="EMBL" id="VEL12875.1"/>
    </source>
</evidence>
<dbReference type="AlphaFoldDB" id="A0A448WJ22"/>
<evidence type="ECO:0008006" key="4">
    <source>
        <dbReference type="Google" id="ProtNLM"/>
    </source>
</evidence>
<comment type="caution">
    <text evidence="2">The sequence shown here is derived from an EMBL/GenBank/DDBJ whole genome shotgun (WGS) entry which is preliminary data.</text>
</comment>